<keyword evidence="4 5" id="KW-0408">Iron</keyword>
<evidence type="ECO:0000256" key="3">
    <source>
        <dbReference type="ARBA" id="ARBA00022723"/>
    </source>
</evidence>
<dbReference type="InterPro" id="IPR017972">
    <property type="entry name" value="Cyt_P450_CS"/>
</dbReference>
<keyword evidence="5 6" id="KW-0349">Heme</keyword>
<dbReference type="PROSITE" id="PS00086">
    <property type="entry name" value="CYTOCHROME_P450"/>
    <property type="match status" value="1"/>
</dbReference>
<dbReference type="AlphaFoldDB" id="A0A0K9XLI2"/>
<dbReference type="InterPro" id="IPR001128">
    <property type="entry name" value="Cyt_P450"/>
</dbReference>
<evidence type="ECO:0000256" key="6">
    <source>
        <dbReference type="RuleBase" id="RU000461"/>
    </source>
</evidence>
<dbReference type="STRING" id="1678637.AC230_05235"/>
<dbReference type="PRINTS" id="PR00385">
    <property type="entry name" value="P450"/>
</dbReference>
<dbReference type="PANTHER" id="PTHR24305:SF166">
    <property type="entry name" value="CYTOCHROME P450 12A4, MITOCHONDRIAL-RELATED"/>
    <property type="match status" value="1"/>
</dbReference>
<dbReference type="Proteomes" id="UP000037288">
    <property type="component" value="Unassembled WGS sequence"/>
</dbReference>
<evidence type="ECO:0000313" key="8">
    <source>
        <dbReference type="Proteomes" id="UP000037288"/>
    </source>
</evidence>
<gene>
    <name evidence="7" type="ORF">AC230_05235</name>
</gene>
<dbReference type="Pfam" id="PF00067">
    <property type="entry name" value="p450"/>
    <property type="match status" value="1"/>
</dbReference>
<evidence type="ECO:0000256" key="4">
    <source>
        <dbReference type="ARBA" id="ARBA00023004"/>
    </source>
</evidence>
<dbReference type="Gene3D" id="1.10.630.10">
    <property type="entry name" value="Cytochrome P450"/>
    <property type="match status" value="1"/>
</dbReference>
<keyword evidence="3 5" id="KW-0479">Metal-binding</keyword>
<evidence type="ECO:0000313" key="7">
    <source>
        <dbReference type="EMBL" id="KNB53966.1"/>
    </source>
</evidence>
<dbReference type="GO" id="GO:0016705">
    <property type="term" value="F:oxidoreductase activity, acting on paired donors, with incorporation or reduction of molecular oxygen"/>
    <property type="evidence" value="ECO:0007669"/>
    <property type="project" value="InterPro"/>
</dbReference>
<dbReference type="RefSeq" id="WP_049714704.1">
    <property type="nucleotide sequence ID" value="NZ_LFXA01000002.1"/>
</dbReference>
<dbReference type="CDD" id="cd11049">
    <property type="entry name" value="CYP170A1-like"/>
    <property type="match status" value="1"/>
</dbReference>
<dbReference type="GO" id="GO:0004497">
    <property type="term" value="F:monooxygenase activity"/>
    <property type="evidence" value="ECO:0007669"/>
    <property type="project" value="UniProtKB-KW"/>
</dbReference>
<name>A0A0K9XLI2_9ACTN</name>
<proteinExistence type="inferred from homology"/>
<keyword evidence="6" id="KW-0560">Oxidoreductase</keyword>
<dbReference type="SUPFAM" id="SSF48264">
    <property type="entry name" value="Cytochrome P450"/>
    <property type="match status" value="1"/>
</dbReference>
<keyword evidence="8" id="KW-1185">Reference proteome</keyword>
<dbReference type="InterPro" id="IPR050121">
    <property type="entry name" value="Cytochrome_P450_monoxygenase"/>
</dbReference>
<dbReference type="InterPro" id="IPR002403">
    <property type="entry name" value="Cyt_P450_E_grp-IV"/>
</dbReference>
<sequence length="460" mass="49886">MKTTCAYGVAPRALPVLGHALPLLRDPLGFLAALPGHGDLVQVRFGPHRAVVVCDPELTRQVLRDDRTFDKGGPLYDRIRELTGNGLASCPYSDHRRQRRLLQPAFHPARMPGYAETMRRQVTEVTGAWTDGGTVDVITEMHTISARTTIVTMFGGDPARPAGSGELARLMDDFAAVVAGIPRRALLPPSADRLPTPANRRYDRARARLRTAIDRLVTDHRSGELHDGDLLSMLLSAGHDPPGDGRPGGRGLTDDEIADQLVTFFAAGTENTGTTLAWSLHLLARHPHVARRVRAEVDAVLDGAPAAGPEHLPALALTGAVVTEALRLYPPAWVLTRTTTDDTRLGGHTIPAGTAVVYSAYLLHRRPDLFPDPERFHPDRWLTGDAPHRTAFVAFGGGPRKCIGDVFALTEATLVLATIVAGWDLRPADGRPVRPVPRLALSPQELPMRTVARARRPDAD</sequence>
<accession>A0A0K9XLI2</accession>
<dbReference type="OrthoDB" id="4746309at2"/>
<evidence type="ECO:0000256" key="2">
    <source>
        <dbReference type="ARBA" id="ARBA00010617"/>
    </source>
</evidence>
<comment type="caution">
    <text evidence="7">The sequence shown here is derived from an EMBL/GenBank/DDBJ whole genome shotgun (WGS) entry which is preliminary data.</text>
</comment>
<dbReference type="PATRIC" id="fig|1678637.3.peg.1139"/>
<evidence type="ECO:0000256" key="5">
    <source>
        <dbReference type="PIRSR" id="PIRSR602403-1"/>
    </source>
</evidence>
<keyword evidence="6" id="KW-0503">Monooxygenase</keyword>
<dbReference type="PANTHER" id="PTHR24305">
    <property type="entry name" value="CYTOCHROME P450"/>
    <property type="match status" value="1"/>
</dbReference>
<dbReference type="InterPro" id="IPR036396">
    <property type="entry name" value="Cyt_P450_sf"/>
</dbReference>
<reference evidence="8" key="1">
    <citation type="submission" date="2015-07" db="EMBL/GenBank/DDBJ databases">
        <title>Draft genome sequence of Streptomyces sp. CMAA 1322, a bacterium isolated from Caatinga biome, from dry forest semiarid of Brazil.</title>
        <authorList>
            <person name="Santos S.N."/>
            <person name="Gacesa R."/>
            <person name="Taketani R.G."/>
            <person name="Long P.F."/>
            <person name="Melo I.S."/>
        </authorList>
    </citation>
    <scope>NUCLEOTIDE SEQUENCE [LARGE SCALE GENOMIC DNA]</scope>
    <source>
        <strain evidence="8">CMAA 1322</strain>
    </source>
</reference>
<feature type="binding site" description="axial binding residue" evidence="5">
    <location>
        <position position="402"/>
    </location>
    <ligand>
        <name>heme</name>
        <dbReference type="ChEBI" id="CHEBI:30413"/>
    </ligand>
    <ligandPart>
        <name>Fe</name>
        <dbReference type="ChEBI" id="CHEBI:18248"/>
    </ligandPart>
</feature>
<dbReference type="GO" id="GO:0020037">
    <property type="term" value="F:heme binding"/>
    <property type="evidence" value="ECO:0007669"/>
    <property type="project" value="InterPro"/>
</dbReference>
<organism evidence="7 8">
    <name type="scientific">Streptomyces caatingaensis</name>
    <dbReference type="NCBI Taxonomy" id="1678637"/>
    <lineage>
        <taxon>Bacteria</taxon>
        <taxon>Bacillati</taxon>
        <taxon>Actinomycetota</taxon>
        <taxon>Actinomycetes</taxon>
        <taxon>Kitasatosporales</taxon>
        <taxon>Streptomycetaceae</taxon>
        <taxon>Streptomyces</taxon>
    </lineage>
</organism>
<comment type="similarity">
    <text evidence="2 6">Belongs to the cytochrome P450 family.</text>
</comment>
<dbReference type="GO" id="GO:0005506">
    <property type="term" value="F:iron ion binding"/>
    <property type="evidence" value="ECO:0007669"/>
    <property type="project" value="InterPro"/>
</dbReference>
<evidence type="ECO:0000256" key="1">
    <source>
        <dbReference type="ARBA" id="ARBA00001971"/>
    </source>
</evidence>
<comment type="cofactor">
    <cofactor evidence="1 5">
        <name>heme</name>
        <dbReference type="ChEBI" id="CHEBI:30413"/>
    </cofactor>
</comment>
<dbReference type="PRINTS" id="PR00465">
    <property type="entry name" value="EP450IV"/>
</dbReference>
<protein>
    <submittedName>
        <fullName evidence="7">Cytochrome P450</fullName>
    </submittedName>
</protein>
<dbReference type="EMBL" id="LFXA01000002">
    <property type="protein sequence ID" value="KNB53966.1"/>
    <property type="molecule type" value="Genomic_DNA"/>
</dbReference>